<reference evidence="2" key="1">
    <citation type="submission" date="2020-05" db="EMBL/GenBank/DDBJ databases">
        <title>Mycena genomes resolve the evolution of fungal bioluminescence.</title>
        <authorList>
            <person name="Tsai I.J."/>
        </authorList>
    </citation>
    <scope>NUCLEOTIDE SEQUENCE</scope>
    <source>
        <strain evidence="2">171206Taipei</strain>
    </source>
</reference>
<dbReference type="AlphaFoldDB" id="A0A8H6SD90"/>
<dbReference type="PROSITE" id="PS50181">
    <property type="entry name" value="FBOX"/>
    <property type="match status" value="1"/>
</dbReference>
<dbReference type="InterPro" id="IPR001810">
    <property type="entry name" value="F-box_dom"/>
</dbReference>
<dbReference type="Pfam" id="PF00646">
    <property type="entry name" value="F-box"/>
    <property type="match status" value="1"/>
</dbReference>
<dbReference type="OrthoDB" id="3061096at2759"/>
<dbReference type="GeneID" id="59348276"/>
<name>A0A8H6SD90_9AGAR</name>
<evidence type="ECO:0000259" key="1">
    <source>
        <dbReference type="PROSITE" id="PS50181"/>
    </source>
</evidence>
<dbReference type="InterPro" id="IPR036047">
    <property type="entry name" value="F-box-like_dom_sf"/>
</dbReference>
<dbReference type="EMBL" id="JACAZF010000008">
    <property type="protein sequence ID" value="KAF7296813.1"/>
    <property type="molecule type" value="Genomic_DNA"/>
</dbReference>
<protein>
    <recommendedName>
        <fullName evidence="1">F-box domain-containing protein</fullName>
    </recommendedName>
</protein>
<dbReference type="SUPFAM" id="SSF81383">
    <property type="entry name" value="F-box domain"/>
    <property type="match status" value="1"/>
</dbReference>
<sequence>MNPVQACRRSSRRRIRGTWPSFLPHTTMSLLTLGPDVLLYVLRFADVYTVVQIRMVCRALHRLAQSKQLWIALVSSLKRRGLVALPPDVMLHQYSTPELVALVKRVVLGPLVWQSSPSSPTAPPTEEFIHRFVLPLTPTTTGVPLDAEHDLSRVEALPGGRHVLIQRFHRRQELWDVSGAKCIWAHKIVTATVALPVYEREEVVLCMFEQAAPESSLTVLVIDLATNAVEPALQLSIPAPLVAVRPHFVLSAYAPLVALEANFIQQQSVQRALVLINMEAGQFCLLRGNFFARTVQFLPGHVVVLADPDEDADSRTQIHLIFYALAKLPADLWRPLADLASLTTASLPADDMTQSPAPLHALTQTFFYATDRRLVEKQLELAVHASVLHSNAYLLSWYCGMDYMATAEDGTRDPEYTFARFHFRPARDDEPHVTPLTHITRRCTPHRFVRRGFAGSTGKSLTYAGFARRIHNPYSAGGFDGPLHSLAPFSDRTIHAVRLKKLVLEPYTPVIVAWWEGQSKLDVGYLA</sequence>
<accession>A0A8H6SD90</accession>
<comment type="caution">
    <text evidence="2">The sequence shown here is derived from an EMBL/GenBank/DDBJ whole genome shotgun (WGS) entry which is preliminary data.</text>
</comment>
<dbReference type="RefSeq" id="XP_037217172.1">
    <property type="nucleotide sequence ID" value="XM_037365760.1"/>
</dbReference>
<organism evidence="2 3">
    <name type="scientific">Mycena indigotica</name>
    <dbReference type="NCBI Taxonomy" id="2126181"/>
    <lineage>
        <taxon>Eukaryota</taxon>
        <taxon>Fungi</taxon>
        <taxon>Dikarya</taxon>
        <taxon>Basidiomycota</taxon>
        <taxon>Agaricomycotina</taxon>
        <taxon>Agaricomycetes</taxon>
        <taxon>Agaricomycetidae</taxon>
        <taxon>Agaricales</taxon>
        <taxon>Marasmiineae</taxon>
        <taxon>Mycenaceae</taxon>
        <taxon>Mycena</taxon>
    </lineage>
</organism>
<proteinExistence type="predicted"/>
<evidence type="ECO:0000313" key="2">
    <source>
        <dbReference type="EMBL" id="KAF7296813.1"/>
    </source>
</evidence>
<evidence type="ECO:0000313" key="3">
    <source>
        <dbReference type="Proteomes" id="UP000636479"/>
    </source>
</evidence>
<dbReference type="Gene3D" id="1.20.1280.50">
    <property type="match status" value="1"/>
</dbReference>
<gene>
    <name evidence="2" type="ORF">MIND_00912300</name>
</gene>
<feature type="domain" description="F-box" evidence="1">
    <location>
        <begin position="27"/>
        <end position="73"/>
    </location>
</feature>
<dbReference type="Proteomes" id="UP000636479">
    <property type="component" value="Unassembled WGS sequence"/>
</dbReference>
<keyword evidence="3" id="KW-1185">Reference proteome</keyword>